<name>A0A1G6NA13_NIADE</name>
<evidence type="ECO:0000259" key="2">
    <source>
        <dbReference type="PROSITE" id="PS50110"/>
    </source>
</evidence>
<organism evidence="4 5">
    <name type="scientific">Niabella drilacis (strain DSM 25811 / CCM 8410 / CCUG 62505 / LMG 26954 / E90)</name>
    <dbReference type="NCBI Taxonomy" id="1285928"/>
    <lineage>
        <taxon>Bacteria</taxon>
        <taxon>Pseudomonadati</taxon>
        <taxon>Bacteroidota</taxon>
        <taxon>Chitinophagia</taxon>
        <taxon>Chitinophagales</taxon>
        <taxon>Chitinophagaceae</taxon>
        <taxon>Niabella</taxon>
    </lineage>
</organism>
<dbReference type="EMBL" id="FMZO01000003">
    <property type="protein sequence ID" value="SDC64702.1"/>
    <property type="molecule type" value="Genomic_DNA"/>
</dbReference>
<dbReference type="GO" id="GO:0003677">
    <property type="term" value="F:DNA binding"/>
    <property type="evidence" value="ECO:0007669"/>
    <property type="project" value="InterPro"/>
</dbReference>
<dbReference type="STRING" id="1285928.SAMN04487894_103208"/>
<dbReference type="InterPro" id="IPR011006">
    <property type="entry name" value="CheY-like_superfamily"/>
</dbReference>
<feature type="domain" description="HTH LytTR-type" evidence="3">
    <location>
        <begin position="145"/>
        <end position="248"/>
    </location>
</feature>
<dbReference type="SMART" id="SM00850">
    <property type="entry name" value="LytTR"/>
    <property type="match status" value="1"/>
</dbReference>
<dbReference type="SMART" id="SM00448">
    <property type="entry name" value="REC"/>
    <property type="match status" value="1"/>
</dbReference>
<evidence type="ECO:0000313" key="5">
    <source>
        <dbReference type="Proteomes" id="UP000198757"/>
    </source>
</evidence>
<keyword evidence="1" id="KW-0597">Phosphoprotein</keyword>
<proteinExistence type="predicted"/>
<evidence type="ECO:0000259" key="3">
    <source>
        <dbReference type="PROSITE" id="PS50930"/>
    </source>
</evidence>
<dbReference type="Gene3D" id="3.40.50.2300">
    <property type="match status" value="1"/>
</dbReference>
<dbReference type="InterPro" id="IPR001789">
    <property type="entry name" value="Sig_transdc_resp-reg_receiver"/>
</dbReference>
<dbReference type="SUPFAM" id="SSF52172">
    <property type="entry name" value="CheY-like"/>
    <property type="match status" value="1"/>
</dbReference>
<dbReference type="PANTHER" id="PTHR37299">
    <property type="entry name" value="TRANSCRIPTIONAL REGULATOR-RELATED"/>
    <property type="match status" value="1"/>
</dbReference>
<dbReference type="RefSeq" id="WP_090389379.1">
    <property type="nucleotide sequence ID" value="NZ_FMZO01000003.1"/>
</dbReference>
<dbReference type="InterPro" id="IPR007492">
    <property type="entry name" value="LytTR_DNA-bd_dom"/>
</dbReference>
<dbReference type="PANTHER" id="PTHR37299:SF1">
    <property type="entry name" value="STAGE 0 SPORULATION PROTEIN A HOMOLOG"/>
    <property type="match status" value="1"/>
</dbReference>
<evidence type="ECO:0000256" key="1">
    <source>
        <dbReference type="PROSITE-ProRule" id="PRU00169"/>
    </source>
</evidence>
<dbReference type="GO" id="GO:0000156">
    <property type="term" value="F:phosphorelay response regulator activity"/>
    <property type="evidence" value="ECO:0007669"/>
    <property type="project" value="InterPro"/>
</dbReference>
<feature type="domain" description="Response regulatory" evidence="2">
    <location>
        <begin position="2"/>
        <end position="115"/>
    </location>
</feature>
<protein>
    <submittedName>
        <fullName evidence="4">Two component transcriptional regulator, LytTR family</fullName>
    </submittedName>
</protein>
<sequence length="249" mass="28378">MKTIIIDDEPNNIRNLELLLQEHCSNVQIIATAMNADEGREAILQHQPDLVFLDIQMPGKNGFELLQSLPSPGFEVIFVTGFDKYGIQAVKFSAIDYLLKPIVVAELKAAVDKAVSKTAARHRNSQLENLLLLLQQKSSRKDHKIALPSAKEIRFVSPADIIYCEAKNNYTIFYLTAGEKLVIAKPLYEYDELLEDYGFIRCHNSYLVNRYFIKSILKEDGGSLLLENDVQLPISRQKKEQIRQTLLRK</sequence>
<dbReference type="AlphaFoldDB" id="A0A1G6NA13"/>
<dbReference type="PROSITE" id="PS50110">
    <property type="entry name" value="RESPONSE_REGULATORY"/>
    <property type="match status" value="1"/>
</dbReference>
<dbReference type="Proteomes" id="UP000198757">
    <property type="component" value="Unassembled WGS sequence"/>
</dbReference>
<dbReference type="Pfam" id="PF04397">
    <property type="entry name" value="LytTR"/>
    <property type="match status" value="1"/>
</dbReference>
<dbReference type="InterPro" id="IPR046947">
    <property type="entry name" value="LytR-like"/>
</dbReference>
<dbReference type="Gene3D" id="2.40.50.1020">
    <property type="entry name" value="LytTr DNA-binding domain"/>
    <property type="match status" value="1"/>
</dbReference>
<accession>A0A1G6NA13</accession>
<evidence type="ECO:0000313" key="4">
    <source>
        <dbReference type="EMBL" id="SDC64702.1"/>
    </source>
</evidence>
<dbReference type="Pfam" id="PF00072">
    <property type="entry name" value="Response_reg"/>
    <property type="match status" value="1"/>
</dbReference>
<dbReference type="PROSITE" id="PS50930">
    <property type="entry name" value="HTH_LYTTR"/>
    <property type="match status" value="1"/>
</dbReference>
<keyword evidence="5" id="KW-1185">Reference proteome</keyword>
<reference evidence="5" key="1">
    <citation type="submission" date="2016-10" db="EMBL/GenBank/DDBJ databases">
        <authorList>
            <person name="Varghese N."/>
            <person name="Submissions S."/>
        </authorList>
    </citation>
    <scope>NUCLEOTIDE SEQUENCE [LARGE SCALE GENOMIC DNA]</scope>
    <source>
        <strain evidence="5">DSM 25811 / CCM 8410 / LMG 26954 / E90</strain>
    </source>
</reference>
<feature type="modified residue" description="4-aspartylphosphate" evidence="1">
    <location>
        <position position="54"/>
    </location>
</feature>
<gene>
    <name evidence="4" type="ORF">SAMN04487894_103208</name>
</gene>
<dbReference type="OrthoDB" id="1646880at2"/>